<name>A0A7X5V2L8_9SPHN</name>
<evidence type="ECO:0000313" key="1">
    <source>
        <dbReference type="EMBL" id="NIJ66759.1"/>
    </source>
</evidence>
<organism evidence="1 2">
    <name type="scientific">Sphingomonas leidyi</name>
    <dbReference type="NCBI Taxonomy" id="68569"/>
    <lineage>
        <taxon>Bacteria</taxon>
        <taxon>Pseudomonadati</taxon>
        <taxon>Pseudomonadota</taxon>
        <taxon>Alphaproteobacteria</taxon>
        <taxon>Sphingomonadales</taxon>
        <taxon>Sphingomonadaceae</taxon>
        <taxon>Sphingomonas</taxon>
    </lineage>
</organism>
<comment type="caution">
    <text evidence="1">The sequence shown here is derived from an EMBL/GenBank/DDBJ whole genome shotgun (WGS) entry which is preliminary data.</text>
</comment>
<dbReference type="Proteomes" id="UP000564677">
    <property type="component" value="Unassembled WGS sequence"/>
</dbReference>
<sequence length="220" mass="23218">MSGRWRTLALVLVVLGAMAWAITQVRPTGPQNPLTDPASVERELLADRPGGLLSATIKRTFPEDFEALKTVVAERARAGGGPQDIQQAAGAFVGEATRRHRAGLVQAPAPQLRAYLAAEIALVGKLAATSPERCDAYFADPLDDAGWFAPDLRELYLRQNIALWEAAGAARDHPAGRAASPAEAKPAASCDAGLAALEAIAALPPARFEQVYPQLLATGH</sequence>
<proteinExistence type="predicted"/>
<dbReference type="RefSeq" id="WP_167301071.1">
    <property type="nucleotide sequence ID" value="NZ_JAASQV010000004.1"/>
</dbReference>
<reference evidence="1 2" key="1">
    <citation type="submission" date="2020-03" db="EMBL/GenBank/DDBJ databases">
        <title>Genomic Encyclopedia of Type Strains, Phase IV (KMG-IV): sequencing the most valuable type-strain genomes for metagenomic binning, comparative biology and taxonomic classification.</title>
        <authorList>
            <person name="Goeker M."/>
        </authorList>
    </citation>
    <scope>NUCLEOTIDE SEQUENCE [LARGE SCALE GENOMIC DNA]</scope>
    <source>
        <strain evidence="1 2">DSM 4733</strain>
    </source>
</reference>
<keyword evidence="2" id="KW-1185">Reference proteome</keyword>
<evidence type="ECO:0000313" key="2">
    <source>
        <dbReference type="Proteomes" id="UP000564677"/>
    </source>
</evidence>
<protein>
    <submittedName>
        <fullName evidence="1">Uncharacterized protein</fullName>
    </submittedName>
</protein>
<dbReference type="AlphaFoldDB" id="A0A7X5V2L8"/>
<accession>A0A7X5V2L8</accession>
<gene>
    <name evidence="1" type="ORF">FHR20_003735</name>
</gene>
<dbReference type="EMBL" id="JAASQV010000004">
    <property type="protein sequence ID" value="NIJ66759.1"/>
    <property type="molecule type" value="Genomic_DNA"/>
</dbReference>